<feature type="transmembrane region" description="Helical" evidence="5">
    <location>
        <begin position="233"/>
        <end position="254"/>
    </location>
</feature>
<keyword evidence="5" id="KW-0812">Transmembrane</keyword>
<evidence type="ECO:0000256" key="3">
    <source>
        <dbReference type="ARBA" id="ARBA00023012"/>
    </source>
</evidence>
<feature type="compositionally biased region" description="Pro residues" evidence="4">
    <location>
        <begin position="8"/>
        <end position="18"/>
    </location>
</feature>
<keyword evidence="2" id="KW-0418">Kinase</keyword>
<keyword evidence="5" id="KW-1133">Transmembrane helix</keyword>
<evidence type="ECO:0000313" key="8">
    <source>
        <dbReference type="Proteomes" id="UP001422759"/>
    </source>
</evidence>
<feature type="compositionally biased region" description="Low complexity" evidence="4">
    <location>
        <begin position="19"/>
        <end position="44"/>
    </location>
</feature>
<dbReference type="EMBL" id="BAAANT010000029">
    <property type="protein sequence ID" value="GAA2150621.1"/>
    <property type="molecule type" value="Genomic_DNA"/>
</dbReference>
<evidence type="ECO:0000256" key="2">
    <source>
        <dbReference type="ARBA" id="ARBA00022777"/>
    </source>
</evidence>
<dbReference type="Gene3D" id="1.20.5.1930">
    <property type="match status" value="1"/>
</dbReference>
<evidence type="ECO:0000256" key="4">
    <source>
        <dbReference type="SAM" id="MobiDB-lite"/>
    </source>
</evidence>
<evidence type="ECO:0000259" key="6">
    <source>
        <dbReference type="Pfam" id="PF07730"/>
    </source>
</evidence>
<gene>
    <name evidence="7" type="ORF">GCM10009760_45210</name>
</gene>
<dbReference type="Pfam" id="PF07730">
    <property type="entry name" value="HisKA_3"/>
    <property type="match status" value="1"/>
</dbReference>
<dbReference type="InterPro" id="IPR011712">
    <property type="entry name" value="Sig_transdc_His_kin_sub3_dim/P"/>
</dbReference>
<accession>A0ABP5LN97</accession>
<dbReference type="InterPro" id="IPR050482">
    <property type="entry name" value="Sensor_HK_TwoCompSys"/>
</dbReference>
<evidence type="ECO:0000256" key="5">
    <source>
        <dbReference type="SAM" id="Phobius"/>
    </source>
</evidence>
<dbReference type="PANTHER" id="PTHR24421:SF63">
    <property type="entry name" value="SENSOR HISTIDINE KINASE DESK"/>
    <property type="match status" value="1"/>
</dbReference>
<feature type="transmembrane region" description="Helical" evidence="5">
    <location>
        <begin position="169"/>
        <end position="187"/>
    </location>
</feature>
<reference evidence="8" key="1">
    <citation type="journal article" date="2019" name="Int. J. Syst. Evol. Microbiol.">
        <title>The Global Catalogue of Microorganisms (GCM) 10K type strain sequencing project: providing services to taxonomists for standard genome sequencing and annotation.</title>
        <authorList>
            <consortium name="The Broad Institute Genomics Platform"/>
            <consortium name="The Broad Institute Genome Sequencing Center for Infectious Disease"/>
            <person name="Wu L."/>
            <person name="Ma J."/>
        </authorList>
    </citation>
    <scope>NUCLEOTIDE SEQUENCE [LARGE SCALE GENOMIC DNA]</scope>
    <source>
        <strain evidence="8">JCM 14560</strain>
    </source>
</reference>
<keyword evidence="5" id="KW-0472">Membrane</keyword>
<name>A0ABP5LN97_9ACTN</name>
<keyword evidence="8" id="KW-1185">Reference proteome</keyword>
<dbReference type="PANTHER" id="PTHR24421">
    <property type="entry name" value="NITRATE/NITRITE SENSOR PROTEIN NARX-RELATED"/>
    <property type="match status" value="1"/>
</dbReference>
<proteinExistence type="predicted"/>
<sequence>MKTSGCPGPHPPTAPPHPGEQTPAARAAPAGASVQAAAAEIPEAAPGPPGPPETLRRAMTDRFSTGAPLSLDPRGQDCPEGPADSQGRQEPGVRVLGIDAPAPRFALTVVWSVIGAVFFMQIVDVLEEAVTPLTIACCLTVLPANIGLQLVHTLPRWRRIRARYGRWTLLVQVLLTVLPTAFLGWPWGGMGGFVGASMLQLLPLRAALPAFGGLILAIGLGTALEPHSSIGTVLYMAVSTLVTGVIAYSLSLLANLTLAVHEAQEDIARVAVIKERLRFARDLHDLLGYSLSAITLKSELAHAVLGRSPDRARAELESIVDLSRQALRDVREVARSYRSMSLLTELSSARSVLSAAGIDAHLRVECGRLSARADTVLATVLREGITNVIRHSKASRCTIEAVDQDGVISLRLANDGMPARDRDGLRDRQERPSRTDGGLDNLAARLAELGGTLSSGVREDGWFHLEADISAETPEETGDSALHSVRVA</sequence>
<feature type="region of interest" description="Disordered" evidence="4">
    <location>
        <begin position="1"/>
        <end position="90"/>
    </location>
</feature>
<feature type="compositionally biased region" description="Basic and acidic residues" evidence="4">
    <location>
        <begin position="419"/>
        <end position="434"/>
    </location>
</feature>
<feature type="transmembrane region" description="Helical" evidence="5">
    <location>
        <begin position="105"/>
        <end position="123"/>
    </location>
</feature>
<feature type="transmembrane region" description="Helical" evidence="5">
    <location>
        <begin position="129"/>
        <end position="148"/>
    </location>
</feature>
<dbReference type="InterPro" id="IPR036890">
    <property type="entry name" value="HATPase_C_sf"/>
</dbReference>
<evidence type="ECO:0000256" key="1">
    <source>
        <dbReference type="ARBA" id="ARBA00022679"/>
    </source>
</evidence>
<comment type="caution">
    <text evidence="7">The sequence shown here is derived from an EMBL/GenBank/DDBJ whole genome shotgun (WGS) entry which is preliminary data.</text>
</comment>
<evidence type="ECO:0000313" key="7">
    <source>
        <dbReference type="EMBL" id="GAA2150621.1"/>
    </source>
</evidence>
<feature type="region of interest" description="Disordered" evidence="4">
    <location>
        <begin position="419"/>
        <end position="441"/>
    </location>
</feature>
<protein>
    <recommendedName>
        <fullName evidence="6">Signal transduction histidine kinase subgroup 3 dimerisation and phosphoacceptor domain-containing protein</fullName>
    </recommendedName>
</protein>
<organism evidence="7 8">
    <name type="scientific">Kitasatospora kazusensis</name>
    <dbReference type="NCBI Taxonomy" id="407974"/>
    <lineage>
        <taxon>Bacteria</taxon>
        <taxon>Bacillati</taxon>
        <taxon>Actinomycetota</taxon>
        <taxon>Actinomycetes</taxon>
        <taxon>Kitasatosporales</taxon>
        <taxon>Streptomycetaceae</taxon>
        <taxon>Kitasatospora</taxon>
    </lineage>
</organism>
<feature type="domain" description="Signal transduction histidine kinase subgroup 3 dimerisation and phosphoacceptor" evidence="6">
    <location>
        <begin position="275"/>
        <end position="341"/>
    </location>
</feature>
<keyword evidence="3" id="KW-0902">Two-component regulatory system</keyword>
<dbReference type="Gene3D" id="3.30.565.10">
    <property type="entry name" value="Histidine kinase-like ATPase, C-terminal domain"/>
    <property type="match status" value="1"/>
</dbReference>
<dbReference type="Proteomes" id="UP001422759">
    <property type="component" value="Unassembled WGS sequence"/>
</dbReference>
<feature type="transmembrane region" description="Helical" evidence="5">
    <location>
        <begin position="207"/>
        <end position="224"/>
    </location>
</feature>
<keyword evidence="1" id="KW-0808">Transferase</keyword>